<dbReference type="AlphaFoldDB" id="A0A0B6Y5G9"/>
<gene>
    <name evidence="2" type="primary">ORF11621</name>
</gene>
<feature type="compositionally biased region" description="Low complexity" evidence="1">
    <location>
        <begin position="34"/>
        <end position="44"/>
    </location>
</feature>
<dbReference type="EMBL" id="HACG01003905">
    <property type="protein sequence ID" value="CEK50770.1"/>
    <property type="molecule type" value="Transcribed_RNA"/>
</dbReference>
<protein>
    <submittedName>
        <fullName evidence="2">Uncharacterized protein</fullName>
    </submittedName>
</protein>
<accession>A0A0B6Y5G9</accession>
<evidence type="ECO:0000256" key="1">
    <source>
        <dbReference type="SAM" id="MobiDB-lite"/>
    </source>
</evidence>
<feature type="non-terminal residue" evidence="2">
    <location>
        <position position="1"/>
    </location>
</feature>
<sequence>PRHSRDMQQSEDHFRQSRDKRESPPPNCRTGRLSVSTPSPSQSSMKDDARSSSSPPVRPIQEFPLSISPL</sequence>
<name>A0A0B6Y5G9_9EUPU</name>
<feature type="region of interest" description="Disordered" evidence="1">
    <location>
        <begin position="1"/>
        <end position="70"/>
    </location>
</feature>
<feature type="compositionally biased region" description="Basic and acidic residues" evidence="1">
    <location>
        <begin position="1"/>
        <end position="23"/>
    </location>
</feature>
<feature type="non-terminal residue" evidence="2">
    <location>
        <position position="70"/>
    </location>
</feature>
<evidence type="ECO:0000313" key="2">
    <source>
        <dbReference type="EMBL" id="CEK50770.1"/>
    </source>
</evidence>
<reference evidence="2" key="1">
    <citation type="submission" date="2014-12" db="EMBL/GenBank/DDBJ databases">
        <title>Insight into the proteome of Arion vulgaris.</title>
        <authorList>
            <person name="Aradska J."/>
            <person name="Bulat T."/>
            <person name="Smidak R."/>
            <person name="Sarate P."/>
            <person name="Gangsoo J."/>
            <person name="Sialana F."/>
            <person name="Bilban M."/>
            <person name="Lubec G."/>
        </authorList>
    </citation>
    <scope>NUCLEOTIDE SEQUENCE</scope>
    <source>
        <tissue evidence="2">Skin</tissue>
    </source>
</reference>
<proteinExistence type="predicted"/>
<organism evidence="2">
    <name type="scientific">Arion vulgaris</name>
    <dbReference type="NCBI Taxonomy" id="1028688"/>
    <lineage>
        <taxon>Eukaryota</taxon>
        <taxon>Metazoa</taxon>
        <taxon>Spiralia</taxon>
        <taxon>Lophotrochozoa</taxon>
        <taxon>Mollusca</taxon>
        <taxon>Gastropoda</taxon>
        <taxon>Heterobranchia</taxon>
        <taxon>Euthyneura</taxon>
        <taxon>Panpulmonata</taxon>
        <taxon>Eupulmonata</taxon>
        <taxon>Stylommatophora</taxon>
        <taxon>Helicina</taxon>
        <taxon>Arionoidea</taxon>
        <taxon>Arionidae</taxon>
        <taxon>Arion</taxon>
    </lineage>
</organism>